<dbReference type="GO" id="GO:0008081">
    <property type="term" value="F:phosphoric diester hydrolase activity"/>
    <property type="evidence" value="ECO:0007669"/>
    <property type="project" value="TreeGrafter"/>
</dbReference>
<evidence type="ECO:0000256" key="2">
    <source>
        <dbReference type="ARBA" id="ARBA00022723"/>
    </source>
</evidence>
<name>A0A1X2GE29_9FUNG</name>
<evidence type="ECO:0000256" key="7">
    <source>
        <dbReference type="ARBA" id="ARBA00023242"/>
    </source>
</evidence>
<accession>A0A1X2GE29</accession>
<evidence type="ECO:0000259" key="14">
    <source>
        <dbReference type="PROSITE" id="PS51999"/>
    </source>
</evidence>
<dbReference type="Proteomes" id="UP000242146">
    <property type="component" value="Unassembled WGS sequence"/>
</dbReference>
<evidence type="ECO:0000313" key="16">
    <source>
        <dbReference type="Proteomes" id="UP000242146"/>
    </source>
</evidence>
<evidence type="ECO:0000313" key="15">
    <source>
        <dbReference type="EMBL" id="ORX51632.1"/>
    </source>
</evidence>
<feature type="site" description="Interaction with DNA substrate" evidence="10">
    <location>
        <position position="277"/>
    </location>
</feature>
<dbReference type="Gene3D" id="3.60.10.10">
    <property type="entry name" value="Endonuclease/exonuclease/phosphatase"/>
    <property type="match status" value="1"/>
</dbReference>
<keyword evidence="9" id="KW-0464">Manganese</keyword>
<dbReference type="EC" id="3.1.-.-" evidence="12"/>
<feature type="active site" evidence="8">
    <location>
        <position position="133"/>
    </location>
</feature>
<feature type="active site" description="Proton acceptor" evidence="8">
    <location>
        <position position="277"/>
    </location>
</feature>
<dbReference type="SUPFAM" id="SSF56219">
    <property type="entry name" value="DNase I-like"/>
    <property type="match status" value="1"/>
</dbReference>
<feature type="binding site" evidence="9">
    <location>
        <position position="276"/>
    </location>
    <ligand>
        <name>Mg(2+)</name>
        <dbReference type="ChEBI" id="CHEBI:18420"/>
        <label>1</label>
    </ligand>
</feature>
<dbReference type="OrthoDB" id="391817at2759"/>
<comment type="caution">
    <text evidence="15">The sequence shown here is derived from an EMBL/GenBank/DDBJ whole genome shotgun (WGS) entry which is preliminary data.</text>
</comment>
<evidence type="ECO:0000256" key="13">
    <source>
        <dbReference type="SAM" id="MobiDB-lite"/>
    </source>
</evidence>
<feature type="region of interest" description="Disordered" evidence="13">
    <location>
        <begin position="334"/>
        <end position="436"/>
    </location>
</feature>
<dbReference type="PANTHER" id="PTHR22748">
    <property type="entry name" value="AP ENDONUCLEASE"/>
    <property type="match status" value="1"/>
</dbReference>
<feature type="binding site" evidence="9">
    <location>
        <position position="175"/>
    </location>
    <ligand>
        <name>Mg(2+)</name>
        <dbReference type="ChEBI" id="CHEBI:18420"/>
        <label>1</label>
    </ligand>
</feature>
<dbReference type="InterPro" id="IPR036691">
    <property type="entry name" value="Endo/exonu/phosph_ase_sf"/>
</dbReference>
<dbReference type="InterPro" id="IPR004808">
    <property type="entry name" value="AP_endonuc_1"/>
</dbReference>
<evidence type="ECO:0000256" key="8">
    <source>
        <dbReference type="PIRSR" id="PIRSR604808-1"/>
    </source>
</evidence>
<dbReference type="Pfam" id="PF03372">
    <property type="entry name" value="Exo_endo_phos"/>
    <property type="match status" value="1"/>
</dbReference>
<dbReference type="GO" id="GO:0005634">
    <property type="term" value="C:nucleus"/>
    <property type="evidence" value="ECO:0007669"/>
    <property type="project" value="TreeGrafter"/>
</dbReference>
<gene>
    <name evidence="15" type="ORF">DM01DRAFT_1307392</name>
</gene>
<feature type="binding site" evidence="9">
    <location>
        <position position="277"/>
    </location>
    <ligand>
        <name>Mg(2+)</name>
        <dbReference type="ChEBI" id="CHEBI:18420"/>
        <label>1</label>
    </ligand>
</feature>
<keyword evidence="16" id="KW-1185">Reference proteome</keyword>
<feature type="binding site" evidence="9">
    <location>
        <position position="173"/>
    </location>
    <ligand>
        <name>Mg(2+)</name>
        <dbReference type="ChEBI" id="CHEBI:18420"/>
        <label>1</label>
    </ligand>
</feature>
<keyword evidence="5" id="KW-0862">Zinc</keyword>
<feature type="site" description="Transition state stabilizer" evidence="10">
    <location>
        <position position="175"/>
    </location>
</feature>
<evidence type="ECO:0000256" key="10">
    <source>
        <dbReference type="PIRSR" id="PIRSR604808-3"/>
    </source>
</evidence>
<keyword evidence="4" id="KW-0378">Hydrolase</keyword>
<evidence type="ECO:0000256" key="6">
    <source>
        <dbReference type="ARBA" id="ARBA00022842"/>
    </source>
</evidence>
<reference evidence="15 16" key="1">
    <citation type="submission" date="2016-07" db="EMBL/GenBank/DDBJ databases">
        <title>Pervasive Adenine N6-methylation of Active Genes in Fungi.</title>
        <authorList>
            <consortium name="DOE Joint Genome Institute"/>
            <person name="Mondo S.J."/>
            <person name="Dannebaum R.O."/>
            <person name="Kuo R.C."/>
            <person name="Labutti K."/>
            <person name="Haridas S."/>
            <person name="Kuo A."/>
            <person name="Salamov A."/>
            <person name="Ahrendt S.R."/>
            <person name="Lipzen A."/>
            <person name="Sullivan W."/>
            <person name="Andreopoulos W.B."/>
            <person name="Clum A."/>
            <person name="Lindquist E."/>
            <person name="Daum C."/>
            <person name="Ramamoorthy G.K."/>
            <person name="Gryganskyi A."/>
            <person name="Culley D."/>
            <person name="Magnuson J.K."/>
            <person name="James T.Y."/>
            <person name="O'Malley M.A."/>
            <person name="Stajich J.E."/>
            <person name="Spatafora J.W."/>
            <person name="Visel A."/>
            <person name="Grigoriev I.V."/>
        </authorList>
    </citation>
    <scope>NUCLEOTIDE SEQUENCE [LARGE SCALE GENOMIC DNA]</scope>
    <source>
        <strain evidence="15 16">NRRL 3301</strain>
    </source>
</reference>
<keyword evidence="12" id="KW-0227">DNA damage</keyword>
<dbReference type="InterPro" id="IPR005135">
    <property type="entry name" value="Endo/exonuclease/phosphatase"/>
</dbReference>
<feature type="binding site" evidence="9">
    <location>
        <position position="7"/>
    </location>
    <ligand>
        <name>Mg(2+)</name>
        <dbReference type="ChEBI" id="CHEBI:18420"/>
        <label>1</label>
    </ligand>
</feature>
<evidence type="ECO:0000256" key="9">
    <source>
        <dbReference type="PIRSR" id="PIRSR604808-2"/>
    </source>
</evidence>
<evidence type="ECO:0000256" key="3">
    <source>
        <dbReference type="ARBA" id="ARBA00022771"/>
    </source>
</evidence>
<keyword evidence="12" id="KW-0234">DNA repair</keyword>
<keyword evidence="6 9" id="KW-0460">Magnesium</keyword>
<keyword evidence="7" id="KW-0539">Nucleus</keyword>
<evidence type="ECO:0000256" key="11">
    <source>
        <dbReference type="PROSITE-ProRule" id="PRU01343"/>
    </source>
</evidence>
<organism evidence="15 16">
    <name type="scientific">Hesseltinella vesiculosa</name>
    <dbReference type="NCBI Taxonomy" id="101127"/>
    <lineage>
        <taxon>Eukaryota</taxon>
        <taxon>Fungi</taxon>
        <taxon>Fungi incertae sedis</taxon>
        <taxon>Mucoromycota</taxon>
        <taxon>Mucoromycotina</taxon>
        <taxon>Mucoromycetes</taxon>
        <taxon>Mucorales</taxon>
        <taxon>Cunninghamellaceae</taxon>
        <taxon>Hesseltinella</taxon>
    </lineage>
</organism>
<keyword evidence="3 11" id="KW-0863">Zinc-finger</keyword>
<dbReference type="GO" id="GO:0008311">
    <property type="term" value="F:double-stranded DNA 3'-5' DNA exonuclease activity"/>
    <property type="evidence" value="ECO:0007669"/>
    <property type="project" value="TreeGrafter"/>
</dbReference>
<feature type="compositionally biased region" description="Pro residues" evidence="13">
    <location>
        <begin position="399"/>
        <end position="408"/>
    </location>
</feature>
<dbReference type="GO" id="GO:0006284">
    <property type="term" value="P:base-excision repair"/>
    <property type="evidence" value="ECO:0007669"/>
    <property type="project" value="TreeGrafter"/>
</dbReference>
<proteinExistence type="inferred from homology"/>
<dbReference type="EMBL" id="MCGT01000020">
    <property type="protein sequence ID" value="ORX51632.1"/>
    <property type="molecule type" value="Genomic_DNA"/>
</dbReference>
<sequence length="533" mass="59433">MRIVTWNVNGLATTLQYHPWSEKKSYKHLLDALRGDIICFQEVKTQRQKLTRDMAMVPGYDGYFSFPKSKHGYSGVATYVKQPLRPLEVGESITEGLSDGFLASLKTQPPQLLDQEGRCLRMDFGMFVLFNIYFPNGNGDDARFEYKMDYHACVRQQVDMLISQGRAVVLLGDVNALASAADHADPAQSLKDWGITDFMDLPHRQWLHKLIDPVGPLIDVCRKCFPLRTHMFTCWNLLTNARPANFGTRIDYILITKDLLPWFDSANIQPEIFGSDHCPVVMDMVDTLDGTKLRDLLTHPNALASPFHAANFSEFKQMKLSSFFGKKPLAPAAPTTGALQNSPLHRDPAVPLSSATPSLTSADAAAADKPGGSPSPVATVFAENMAKRKSVLDSAGSPSPSPKRPAPTKPKQRSVDAFFRKPSTGSTKAMASPSPKSDIDTLLLEDGDLAALVQDIDQRHEKQQDWANLFRPQSIPTCTRHRLPCTEFTVNKKGPNQGRRFYLCSRPIGPSSEKNSDHYRCDFFLWKSEKSKK</sequence>
<evidence type="ECO:0000256" key="12">
    <source>
        <dbReference type="RuleBase" id="RU362131"/>
    </source>
</evidence>
<dbReference type="PROSITE" id="PS51999">
    <property type="entry name" value="ZF_GRF"/>
    <property type="match status" value="1"/>
</dbReference>
<dbReference type="InterPro" id="IPR010666">
    <property type="entry name" value="Znf_GRF"/>
</dbReference>
<evidence type="ECO:0000256" key="1">
    <source>
        <dbReference type="ARBA" id="ARBA00007092"/>
    </source>
</evidence>
<evidence type="ECO:0000256" key="5">
    <source>
        <dbReference type="ARBA" id="ARBA00022833"/>
    </source>
</evidence>
<dbReference type="CDD" id="cd09088">
    <property type="entry name" value="Ape2-like_AP-endo"/>
    <property type="match status" value="1"/>
</dbReference>
<dbReference type="AlphaFoldDB" id="A0A1X2GE29"/>
<feature type="active site" description="Proton donor/acceptor" evidence="8">
    <location>
        <position position="173"/>
    </location>
</feature>
<feature type="binding site" evidence="9">
    <location>
        <position position="42"/>
    </location>
    <ligand>
        <name>Mg(2+)</name>
        <dbReference type="ChEBI" id="CHEBI:18420"/>
        <label>1</label>
    </ligand>
</feature>
<evidence type="ECO:0000256" key="4">
    <source>
        <dbReference type="ARBA" id="ARBA00022801"/>
    </source>
</evidence>
<dbReference type="GO" id="GO:0003906">
    <property type="term" value="F:DNA-(apurinic or apyrimidinic site) endonuclease activity"/>
    <property type="evidence" value="ECO:0007669"/>
    <property type="project" value="TreeGrafter"/>
</dbReference>
<dbReference type="STRING" id="101127.A0A1X2GE29"/>
<dbReference type="GO" id="GO:0008270">
    <property type="term" value="F:zinc ion binding"/>
    <property type="evidence" value="ECO:0007669"/>
    <property type="project" value="UniProtKB-KW"/>
</dbReference>
<dbReference type="PANTHER" id="PTHR22748:SF4">
    <property type="entry name" value="DNA-(APURINIC OR APYRIMIDINIC SITE) ENDONUCLEASE 2"/>
    <property type="match status" value="1"/>
</dbReference>
<feature type="domain" description="GRF-type" evidence="14">
    <location>
        <begin position="478"/>
        <end position="530"/>
    </location>
</feature>
<feature type="site" description="Important for catalytic activity" evidence="10">
    <location>
        <position position="251"/>
    </location>
</feature>
<keyword evidence="2 9" id="KW-0479">Metal-binding</keyword>
<dbReference type="PROSITE" id="PS51435">
    <property type="entry name" value="AP_NUCLEASE_F1_4"/>
    <property type="match status" value="1"/>
</dbReference>
<dbReference type="Pfam" id="PF06839">
    <property type="entry name" value="Zn_ribbon_GRF"/>
    <property type="match status" value="1"/>
</dbReference>
<dbReference type="NCBIfam" id="TIGR00633">
    <property type="entry name" value="xth"/>
    <property type="match status" value="1"/>
</dbReference>
<comment type="similarity">
    <text evidence="1 12">Belongs to the DNA repair enzymes AP/ExoA family.</text>
</comment>
<protein>
    <recommendedName>
        <fullName evidence="12">DNA-(apurinic or apyrimidinic site) endonuclease</fullName>
        <ecNumber evidence="12">3.1.-.-</ecNumber>
    </recommendedName>
</protein>
<comment type="cofactor">
    <cofactor evidence="9 12">
        <name>Mg(2+)</name>
        <dbReference type="ChEBI" id="CHEBI:18420"/>
    </cofactor>
    <cofactor evidence="9 12">
        <name>Mn(2+)</name>
        <dbReference type="ChEBI" id="CHEBI:29035"/>
    </cofactor>
    <text evidence="9 12">Probably binds two magnesium or manganese ions per subunit.</text>
</comment>